<dbReference type="CDD" id="cd07431">
    <property type="entry name" value="PHP_PolIIIA"/>
    <property type="match status" value="1"/>
</dbReference>
<dbReference type="Pfam" id="PF17657">
    <property type="entry name" value="DNA_pol3_finger"/>
    <property type="match status" value="1"/>
</dbReference>
<dbReference type="EC" id="2.7.7.7" evidence="3"/>
<keyword evidence="7" id="KW-0808">Transferase</keyword>
<dbReference type="InterPro" id="IPR004013">
    <property type="entry name" value="PHP_dom"/>
</dbReference>
<dbReference type="Pfam" id="PF14579">
    <property type="entry name" value="HHH_6"/>
    <property type="match status" value="1"/>
</dbReference>
<dbReference type="GO" id="GO:0006281">
    <property type="term" value="P:DNA repair"/>
    <property type="evidence" value="ECO:0007669"/>
    <property type="project" value="UniProtKB-KW"/>
</dbReference>
<dbReference type="PANTHER" id="PTHR32294:SF4">
    <property type="entry name" value="ERROR-PRONE DNA POLYMERASE"/>
    <property type="match status" value="1"/>
</dbReference>
<dbReference type="Gene3D" id="3.20.20.140">
    <property type="entry name" value="Metal-dependent hydrolases"/>
    <property type="match status" value="1"/>
</dbReference>
<dbReference type="Pfam" id="PF07733">
    <property type="entry name" value="DNA_pol3_alpha"/>
    <property type="match status" value="1"/>
</dbReference>
<dbReference type="InterPro" id="IPR004805">
    <property type="entry name" value="DnaE2/DnaE/PolC"/>
</dbReference>
<evidence type="ECO:0000256" key="4">
    <source>
        <dbReference type="ARBA" id="ARBA00017273"/>
    </source>
</evidence>
<sequence length="1108" mass="121462">MALRREFTHLRVASGYSFKYGTAHVHQLVEQAARFGMSALALTDRDGMAGGIRFAQSCEAAGITPILGINLSFIQKKFRITLLAQGSHLDSLYRLVSAVNLNSDDGILTHEILERFSIYSQNVLALHGPHSPLADAIFHRRHPQALSIYHSTRGAFADSALECVSHQIRGDAPLSTPFAGRMLGFARDHGLPAVLTNAVRMLHREDGPVADVLDAARNLVPLHPRHIERSNSEAYFKNTDAMHRIADEISRSAGERNGRTLLATTADWAERALLSPRTDIGIGDIHLPEPSVVGANNSAELSALLRSRCESGLIRKYSGSLSVTAAERLEDELATVQTLGYQSYFLTVADIADMARTRGIRVSARGSGAGSLICHVLGISGVEPISQGLLMERFCSTSRGELPDIDIDVESARRLELYDAIFARYSDSDWSKPGNQSRCATVAMVETYRARHAIRDVGAALGIAPMEIDLIAKSLPHIRAKNIGAALANLPELRNLNLNTPLLKMAIDLAARLDGLPRHLSMHPCAIALSDIRLQDRAPLQRNASGYSMVQWDKDDVEAIGLLKLDVLGVRMQSAITYALEEITRVEGTQVDIDAVPLDDALTYDLIKSARTLGIFQIESPGQRELVGKMAPDSFTDLIIDISLFRPGPVKSDMITPFLNFRQGLHGRAQIHPDLESILRETEGVVVFHEQVIRIIAQLTGITLAQADEKRRALGSPEGQQETCDWFFPAAIAQGYEYEVVAHIWEILRSFASFGFCKAHAAAFALPTYQSAWLKVHHTAAFIAGVMTHDPGMYPKRLIVDEARQWGIVIAPLDINLSDRTHRVERTTQLTRAPYVAPDQLSTGKSLTLPDARGYAIRLALADVEGISDNEIDSIIVARPYADLADFVSRSGSSKPTTESLVMVGAFDALHQLAEKKINRRDLLMHLHDLHESTAKKSSGSQMLLDLATPDLLSSGLPDLAPSEVVANEIDILGMDISQHMLEFYSDFLNHVGAIKSADLIKQRSGASVLVAGVKVALQTPPVRSGRRVMFLTIDDGYGCNDVTFFEDVQSDYAALLRNSSLFLIRGIIRRTGPRGISLRATAAWELATSYEKWRNLPTHVGDRASHG</sequence>
<reference evidence="15" key="1">
    <citation type="submission" date="2020-05" db="EMBL/GenBank/DDBJ databases">
        <authorList>
            <person name="Chiriac C."/>
            <person name="Salcher M."/>
            <person name="Ghai R."/>
            <person name="Kavagutti S V."/>
        </authorList>
    </citation>
    <scope>NUCLEOTIDE SEQUENCE</scope>
</reference>
<evidence type="ECO:0000256" key="8">
    <source>
        <dbReference type="ARBA" id="ARBA00022695"/>
    </source>
</evidence>
<organism evidence="15">
    <name type="scientific">freshwater metagenome</name>
    <dbReference type="NCBI Taxonomy" id="449393"/>
    <lineage>
        <taxon>unclassified sequences</taxon>
        <taxon>metagenomes</taxon>
        <taxon>ecological metagenomes</taxon>
    </lineage>
</organism>
<keyword evidence="6" id="KW-0963">Cytoplasm</keyword>
<evidence type="ECO:0000256" key="2">
    <source>
        <dbReference type="ARBA" id="ARBA00007391"/>
    </source>
</evidence>
<keyword evidence="8" id="KW-0548">Nucleotidyltransferase</keyword>
<dbReference type="SMART" id="SM00481">
    <property type="entry name" value="POLIIIAc"/>
    <property type="match status" value="1"/>
</dbReference>
<gene>
    <name evidence="15" type="ORF">UFOPK1778_00775</name>
</gene>
<keyword evidence="9" id="KW-0235">DNA replication</keyword>
<evidence type="ECO:0000256" key="12">
    <source>
        <dbReference type="ARBA" id="ARBA00023204"/>
    </source>
</evidence>
<dbReference type="PANTHER" id="PTHR32294">
    <property type="entry name" value="DNA POLYMERASE III SUBUNIT ALPHA"/>
    <property type="match status" value="1"/>
</dbReference>
<name>A0A6J6FZK7_9ZZZZ</name>
<dbReference type="InterPro" id="IPR016195">
    <property type="entry name" value="Pol/histidinol_Pase-like"/>
</dbReference>
<dbReference type="NCBIfam" id="TIGR00594">
    <property type="entry name" value="polc"/>
    <property type="match status" value="1"/>
</dbReference>
<dbReference type="EMBL" id="CAEZUD010000038">
    <property type="protein sequence ID" value="CAB4592363.1"/>
    <property type="molecule type" value="Genomic_DNA"/>
</dbReference>
<dbReference type="GO" id="GO:0005737">
    <property type="term" value="C:cytoplasm"/>
    <property type="evidence" value="ECO:0007669"/>
    <property type="project" value="UniProtKB-SubCell"/>
</dbReference>
<comment type="catalytic activity">
    <reaction evidence="13">
        <text>DNA(n) + a 2'-deoxyribonucleoside 5'-triphosphate = DNA(n+1) + diphosphate</text>
        <dbReference type="Rhea" id="RHEA:22508"/>
        <dbReference type="Rhea" id="RHEA-COMP:17339"/>
        <dbReference type="Rhea" id="RHEA-COMP:17340"/>
        <dbReference type="ChEBI" id="CHEBI:33019"/>
        <dbReference type="ChEBI" id="CHEBI:61560"/>
        <dbReference type="ChEBI" id="CHEBI:173112"/>
        <dbReference type="EC" id="2.7.7.7"/>
    </reaction>
</comment>
<dbReference type="GO" id="GO:0003676">
    <property type="term" value="F:nucleic acid binding"/>
    <property type="evidence" value="ECO:0007669"/>
    <property type="project" value="InterPro"/>
</dbReference>
<evidence type="ECO:0000313" key="15">
    <source>
        <dbReference type="EMBL" id="CAB4592363.1"/>
    </source>
</evidence>
<comment type="subcellular location">
    <subcellularLocation>
        <location evidence="1">Cytoplasm</location>
    </subcellularLocation>
</comment>
<evidence type="ECO:0000256" key="3">
    <source>
        <dbReference type="ARBA" id="ARBA00012417"/>
    </source>
</evidence>
<evidence type="ECO:0000259" key="14">
    <source>
        <dbReference type="SMART" id="SM00481"/>
    </source>
</evidence>
<proteinExistence type="inferred from homology"/>
<keyword evidence="10" id="KW-0227">DNA damage</keyword>
<dbReference type="InterPro" id="IPR041931">
    <property type="entry name" value="DNA_pol3_alpha_thumb_dom"/>
</dbReference>
<dbReference type="GO" id="GO:0008408">
    <property type="term" value="F:3'-5' exonuclease activity"/>
    <property type="evidence" value="ECO:0007669"/>
    <property type="project" value="InterPro"/>
</dbReference>
<evidence type="ECO:0000256" key="6">
    <source>
        <dbReference type="ARBA" id="ARBA00022490"/>
    </source>
</evidence>
<evidence type="ECO:0000256" key="11">
    <source>
        <dbReference type="ARBA" id="ARBA00022932"/>
    </source>
</evidence>
<evidence type="ECO:0000256" key="1">
    <source>
        <dbReference type="ARBA" id="ARBA00004496"/>
    </source>
</evidence>
<evidence type="ECO:0000256" key="13">
    <source>
        <dbReference type="ARBA" id="ARBA00049244"/>
    </source>
</evidence>
<dbReference type="Gene3D" id="1.10.10.1600">
    <property type="entry name" value="Bacterial DNA polymerase III alpha subunit, thumb domain"/>
    <property type="match status" value="1"/>
</dbReference>
<protein>
    <recommendedName>
        <fullName evidence="5">DNA polymerase III subunit alpha</fullName>
        <ecNumber evidence="3">2.7.7.7</ecNumber>
    </recommendedName>
    <alternativeName>
        <fullName evidence="4">Error-prone DNA polymerase</fullName>
    </alternativeName>
</protein>
<dbReference type="Pfam" id="PF02811">
    <property type="entry name" value="PHP"/>
    <property type="match status" value="1"/>
</dbReference>
<dbReference type="InterPro" id="IPR040982">
    <property type="entry name" value="DNA_pol3_finger"/>
</dbReference>
<dbReference type="GO" id="GO:0006260">
    <property type="term" value="P:DNA replication"/>
    <property type="evidence" value="ECO:0007669"/>
    <property type="project" value="UniProtKB-KW"/>
</dbReference>
<accession>A0A6J6FZK7</accession>
<dbReference type="InterPro" id="IPR011708">
    <property type="entry name" value="DNA_pol3_alpha_NTPase_dom"/>
</dbReference>
<evidence type="ECO:0000256" key="5">
    <source>
        <dbReference type="ARBA" id="ARBA00019114"/>
    </source>
</evidence>
<dbReference type="AlphaFoldDB" id="A0A6J6FZK7"/>
<feature type="domain" description="Polymerase/histidinol phosphatase N-terminal" evidence="14">
    <location>
        <begin position="8"/>
        <end position="75"/>
    </location>
</feature>
<dbReference type="GO" id="GO:0003887">
    <property type="term" value="F:DNA-directed DNA polymerase activity"/>
    <property type="evidence" value="ECO:0007669"/>
    <property type="project" value="UniProtKB-KW"/>
</dbReference>
<evidence type="ECO:0000256" key="7">
    <source>
        <dbReference type="ARBA" id="ARBA00022679"/>
    </source>
</evidence>
<comment type="similarity">
    <text evidence="2">Belongs to the DNA polymerase type-C family. DnaE2 subfamily.</text>
</comment>
<dbReference type="Pfam" id="PF01336">
    <property type="entry name" value="tRNA_anti-codon"/>
    <property type="match status" value="1"/>
</dbReference>
<dbReference type="SUPFAM" id="SSF89550">
    <property type="entry name" value="PHP domain-like"/>
    <property type="match status" value="1"/>
</dbReference>
<evidence type="ECO:0000256" key="10">
    <source>
        <dbReference type="ARBA" id="ARBA00022763"/>
    </source>
</evidence>
<keyword evidence="12" id="KW-0234">DNA repair</keyword>
<keyword evidence="11" id="KW-0239">DNA-directed DNA polymerase</keyword>
<dbReference type="CDD" id="cd04485">
    <property type="entry name" value="DnaE_OBF"/>
    <property type="match status" value="1"/>
</dbReference>
<dbReference type="InterPro" id="IPR003141">
    <property type="entry name" value="Pol/His_phosphatase_N"/>
</dbReference>
<dbReference type="InterPro" id="IPR004365">
    <property type="entry name" value="NA-bd_OB_tRNA"/>
</dbReference>
<dbReference type="InterPro" id="IPR029460">
    <property type="entry name" value="DNAPol_HHH"/>
</dbReference>
<evidence type="ECO:0000256" key="9">
    <source>
        <dbReference type="ARBA" id="ARBA00022705"/>
    </source>
</evidence>